<protein>
    <submittedName>
        <fullName evidence="6">Phosphohydrolase</fullName>
    </submittedName>
</protein>
<evidence type="ECO:0000256" key="1">
    <source>
        <dbReference type="ARBA" id="ARBA00022723"/>
    </source>
</evidence>
<dbReference type="PATRIC" id="fig|1331060.3.peg.1384"/>
<dbReference type="Pfam" id="PF00149">
    <property type="entry name" value="Metallophos"/>
    <property type="match status" value="1"/>
</dbReference>
<dbReference type="InterPro" id="IPR004843">
    <property type="entry name" value="Calcineurin-like_PHP"/>
</dbReference>
<evidence type="ECO:0000256" key="4">
    <source>
        <dbReference type="ARBA" id="ARBA00025742"/>
    </source>
</evidence>
<dbReference type="PANTHER" id="PTHR42988">
    <property type="entry name" value="PHOSPHOHYDROLASE"/>
    <property type="match status" value="1"/>
</dbReference>
<evidence type="ECO:0000313" key="6">
    <source>
        <dbReference type="EMBL" id="EQB16622.1"/>
    </source>
</evidence>
<comment type="caution">
    <text evidence="6">The sequence shown here is derived from an EMBL/GenBank/DDBJ whole genome shotgun (WGS) entry which is preliminary data.</text>
</comment>
<comment type="similarity">
    <text evidence="4">Belongs to the cyclic nucleotide phosphodiesterase class-III family.</text>
</comment>
<keyword evidence="2 6" id="KW-0378">Hydrolase</keyword>
<dbReference type="PANTHER" id="PTHR42988:SF2">
    <property type="entry name" value="CYCLIC NUCLEOTIDE PHOSPHODIESTERASE CBUA0032-RELATED"/>
    <property type="match status" value="1"/>
</dbReference>
<dbReference type="AlphaFoldDB" id="T0HU17"/>
<name>T0HU17_9SPHN</name>
<proteinExistence type="inferred from homology"/>
<dbReference type="SUPFAM" id="SSF56300">
    <property type="entry name" value="Metallo-dependent phosphatases"/>
    <property type="match status" value="1"/>
</dbReference>
<sequence>MRAIRYLAMARIAHLSDIHFGANDPRIVDAATAWLEARRPDLVVISGDFTQRARVDQFREAAAWLGKLRAAGLKTLVIPGNHDVPLYDIVRRFFAPLRRYRRYISHDLCPFYEDDEVAILGINTARSLTIKDGRINHDQMDMIRDRFGRVARDKTRILVTHHPLFSMPIGRGNELSEAVGRHDDAVQAACEAGVHVALAGHFHRTYAEAADKMVAHSGGALVIQAGTATSTRLRNDEPQSFNWLHVRRNNEMDLQVIVWDGASFRRASHVEYVRDNEEWTAKEVIEPARVGAMTVPAGLTSAAN</sequence>
<evidence type="ECO:0000259" key="5">
    <source>
        <dbReference type="Pfam" id="PF00149"/>
    </source>
</evidence>
<dbReference type="eggNOG" id="COG1409">
    <property type="taxonomic scope" value="Bacteria"/>
</dbReference>
<keyword evidence="1" id="KW-0479">Metal-binding</keyword>
<dbReference type="InterPro" id="IPR029052">
    <property type="entry name" value="Metallo-depent_PP-like"/>
</dbReference>
<evidence type="ECO:0000256" key="2">
    <source>
        <dbReference type="ARBA" id="ARBA00022801"/>
    </source>
</evidence>
<dbReference type="EMBL" id="ATDP01000075">
    <property type="protein sequence ID" value="EQB16622.1"/>
    <property type="molecule type" value="Genomic_DNA"/>
</dbReference>
<dbReference type="GO" id="GO:0046872">
    <property type="term" value="F:metal ion binding"/>
    <property type="evidence" value="ECO:0007669"/>
    <property type="project" value="UniProtKB-KW"/>
</dbReference>
<reference evidence="6 7" key="1">
    <citation type="journal article" date="2013" name="Genome Announc.">
        <title>Draft Genome Sequence of Sphingobium lactosutens Strain DS20T, Isolated from a Hexachlorocyclohexane Dumpsite.</title>
        <authorList>
            <person name="Kumar R."/>
            <person name="Dwivedi V."/>
            <person name="Negi V."/>
            <person name="Khurana J.P."/>
            <person name="Lal R."/>
        </authorList>
    </citation>
    <scope>NUCLEOTIDE SEQUENCE [LARGE SCALE GENOMIC DNA]</scope>
    <source>
        <strain evidence="6 7">DS20</strain>
    </source>
</reference>
<accession>T0HU17</accession>
<evidence type="ECO:0000256" key="3">
    <source>
        <dbReference type="ARBA" id="ARBA00023004"/>
    </source>
</evidence>
<evidence type="ECO:0000313" key="7">
    <source>
        <dbReference type="Proteomes" id="UP000015531"/>
    </source>
</evidence>
<dbReference type="Proteomes" id="UP000015531">
    <property type="component" value="Unassembled WGS sequence"/>
</dbReference>
<keyword evidence="3" id="KW-0408">Iron</keyword>
<keyword evidence="7" id="KW-1185">Reference proteome</keyword>
<dbReference type="Gene3D" id="3.60.21.10">
    <property type="match status" value="1"/>
</dbReference>
<feature type="domain" description="Calcineurin-like phosphoesterase" evidence="5">
    <location>
        <begin position="11"/>
        <end position="204"/>
    </location>
</feature>
<organism evidence="6 7">
    <name type="scientific">Sphingobium lactosutens DS20</name>
    <dbReference type="NCBI Taxonomy" id="1331060"/>
    <lineage>
        <taxon>Bacteria</taxon>
        <taxon>Pseudomonadati</taxon>
        <taxon>Pseudomonadota</taxon>
        <taxon>Alphaproteobacteria</taxon>
        <taxon>Sphingomonadales</taxon>
        <taxon>Sphingomonadaceae</taxon>
        <taxon>Sphingobium</taxon>
    </lineage>
</organism>
<gene>
    <name evidence="6" type="ORF">RLDS_07340</name>
</gene>
<dbReference type="GO" id="GO:0016787">
    <property type="term" value="F:hydrolase activity"/>
    <property type="evidence" value="ECO:0007669"/>
    <property type="project" value="UniProtKB-KW"/>
</dbReference>
<dbReference type="InterPro" id="IPR050884">
    <property type="entry name" value="CNP_phosphodiesterase-III"/>
</dbReference>